<keyword evidence="1" id="KW-0472">Membrane</keyword>
<evidence type="ECO:0000259" key="2">
    <source>
        <dbReference type="Pfam" id="PF02900"/>
    </source>
</evidence>
<dbReference type="Gene3D" id="3.40.830.10">
    <property type="entry name" value="LigB-like"/>
    <property type="match status" value="1"/>
</dbReference>
<dbReference type="GO" id="GO:0016702">
    <property type="term" value="F:oxidoreductase activity, acting on single donors with incorporation of molecular oxygen, incorporation of two atoms of oxygen"/>
    <property type="evidence" value="ECO:0007669"/>
    <property type="project" value="UniProtKB-ARBA"/>
</dbReference>
<keyword evidence="1" id="KW-1133">Transmembrane helix</keyword>
<dbReference type="InterPro" id="IPR004183">
    <property type="entry name" value="Xdiol_dOase_suB"/>
</dbReference>
<name>A0A396SAI3_9BACL</name>
<evidence type="ECO:0000313" key="4">
    <source>
        <dbReference type="Proteomes" id="UP000265692"/>
    </source>
</evidence>
<evidence type="ECO:0000256" key="1">
    <source>
        <dbReference type="SAM" id="Phobius"/>
    </source>
</evidence>
<feature type="transmembrane region" description="Helical" evidence="1">
    <location>
        <begin position="40"/>
        <end position="63"/>
    </location>
</feature>
<dbReference type="Proteomes" id="UP000265692">
    <property type="component" value="Unassembled WGS sequence"/>
</dbReference>
<feature type="domain" description="Extradiol ring-cleavage dioxygenase class III enzyme subunit B" evidence="2">
    <location>
        <begin position="2"/>
        <end position="50"/>
    </location>
</feature>
<dbReference type="SUPFAM" id="SSF53213">
    <property type="entry name" value="LigB-like"/>
    <property type="match status" value="1"/>
</dbReference>
<comment type="caution">
    <text evidence="3">The sequence shown here is derived from an EMBL/GenBank/DDBJ whole genome shotgun (WGS) entry which is preliminary data.</text>
</comment>
<dbReference type="GO" id="GO:0008198">
    <property type="term" value="F:ferrous iron binding"/>
    <property type="evidence" value="ECO:0007669"/>
    <property type="project" value="InterPro"/>
</dbReference>
<keyword evidence="1" id="KW-0812">Transmembrane</keyword>
<organism evidence="3 4">
    <name type="scientific">Ureibacillus yapensis</name>
    <dbReference type="NCBI Taxonomy" id="2304605"/>
    <lineage>
        <taxon>Bacteria</taxon>
        <taxon>Bacillati</taxon>
        <taxon>Bacillota</taxon>
        <taxon>Bacilli</taxon>
        <taxon>Bacillales</taxon>
        <taxon>Caryophanaceae</taxon>
        <taxon>Ureibacillus</taxon>
    </lineage>
</organism>
<reference evidence="3 4" key="1">
    <citation type="submission" date="2018-08" db="EMBL/GenBank/DDBJ databases">
        <title>Lysinibacillus sp. YLB-03 draft genome sequence.</title>
        <authorList>
            <person name="Yu L."/>
        </authorList>
    </citation>
    <scope>NUCLEOTIDE SEQUENCE [LARGE SCALE GENOMIC DNA]</scope>
    <source>
        <strain evidence="3 4">YLB-03</strain>
    </source>
</reference>
<sequence>MLVPHVPSMCHEDQVPEFQQDMATALKEVAKDIQSIKPNVIVLVSCHWPAFYFFYYLGIHYFYKKKPAKLD</sequence>
<dbReference type="Pfam" id="PF02900">
    <property type="entry name" value="LigB"/>
    <property type="match status" value="1"/>
</dbReference>
<dbReference type="EMBL" id="QWEI01000002">
    <property type="protein sequence ID" value="RHW38351.1"/>
    <property type="molecule type" value="Genomic_DNA"/>
</dbReference>
<keyword evidence="4" id="KW-1185">Reference proteome</keyword>
<evidence type="ECO:0000313" key="3">
    <source>
        <dbReference type="EMBL" id="RHW38351.1"/>
    </source>
</evidence>
<accession>A0A396SAI3</accession>
<gene>
    <name evidence="3" type="ORF">D1B33_05560</name>
</gene>
<dbReference type="RefSeq" id="WP_118875385.1">
    <property type="nucleotide sequence ID" value="NZ_QWEI01000002.1"/>
</dbReference>
<protein>
    <recommendedName>
        <fullName evidence="2">Extradiol ring-cleavage dioxygenase class III enzyme subunit B domain-containing protein</fullName>
    </recommendedName>
</protein>
<dbReference type="AlphaFoldDB" id="A0A396SAI3"/>
<proteinExistence type="predicted"/>